<feature type="non-terminal residue" evidence="1">
    <location>
        <position position="298"/>
    </location>
</feature>
<dbReference type="Pfam" id="PF03237">
    <property type="entry name" value="Terminase_6N"/>
    <property type="match status" value="1"/>
</dbReference>
<gene>
    <name evidence="1" type="ORF">S03H2_07117</name>
</gene>
<protein>
    <submittedName>
        <fullName evidence="1">Uncharacterized protein</fullName>
    </submittedName>
</protein>
<evidence type="ECO:0000313" key="1">
    <source>
        <dbReference type="EMBL" id="GAH21741.1"/>
    </source>
</evidence>
<dbReference type="AlphaFoldDB" id="X1DLF6"/>
<dbReference type="EMBL" id="BARU01003230">
    <property type="protein sequence ID" value="GAH21741.1"/>
    <property type="molecule type" value="Genomic_DNA"/>
</dbReference>
<dbReference type="Gene3D" id="3.40.50.300">
    <property type="entry name" value="P-loop containing nucleotide triphosphate hydrolases"/>
    <property type="match status" value="1"/>
</dbReference>
<proteinExistence type="predicted"/>
<dbReference type="InterPro" id="IPR027417">
    <property type="entry name" value="P-loop_NTPase"/>
</dbReference>
<reference evidence="1" key="1">
    <citation type="journal article" date="2014" name="Front. Microbiol.">
        <title>High frequency of phylogenetically diverse reductive dehalogenase-homologous genes in deep subseafloor sedimentary metagenomes.</title>
        <authorList>
            <person name="Kawai M."/>
            <person name="Futagami T."/>
            <person name="Toyoda A."/>
            <person name="Takaki Y."/>
            <person name="Nishi S."/>
            <person name="Hori S."/>
            <person name="Arai W."/>
            <person name="Tsubouchi T."/>
            <person name="Morono Y."/>
            <person name="Uchiyama I."/>
            <person name="Ito T."/>
            <person name="Fujiyama A."/>
            <person name="Inagaki F."/>
            <person name="Takami H."/>
        </authorList>
    </citation>
    <scope>NUCLEOTIDE SEQUENCE</scope>
    <source>
        <strain evidence="1">Expedition CK06-06</strain>
    </source>
</reference>
<comment type="caution">
    <text evidence="1">The sequence shown here is derived from an EMBL/GenBank/DDBJ whole genome shotgun (WGS) entry which is preliminary data.</text>
</comment>
<accession>X1DLF6</accession>
<name>X1DLF6_9ZZZZ</name>
<organism evidence="1">
    <name type="scientific">marine sediment metagenome</name>
    <dbReference type="NCBI Taxonomy" id="412755"/>
    <lineage>
        <taxon>unclassified sequences</taxon>
        <taxon>metagenomes</taxon>
        <taxon>ecological metagenomes</taxon>
    </lineage>
</organism>
<sequence>MKVLITELAKKKKSLRHEILESLPKEKLLELKYNWESRARPEQLPPEGKKWTFWLVMAGRGWGKTRCGAEWIIEQVRQGFTKIGLIGPTASAVRDIMVEGDSGILTISRPDFLPLYEPSKRKLTWPNGAVAHTFSAEEPDRLRGPQFQKIWCEELASWKYAESWDMAKLCLRLGPKPQAIITTTPKPKTIIKELINDKNCVVSGGSTYDNIQNLSPIFFDSIVDLYENTTLGQQEIYAILLEELPDALWQRSTIANNRVSEVDLDKLTRIVIGIDPAGTSKETSAETGIIVAGIDSNG</sequence>